<gene>
    <name evidence="1" type="ordered locus">Thein_1883</name>
</gene>
<organism evidence="1 2">
    <name type="scientific">Thermodesulfatator indicus (strain DSM 15286 / JCM 11887 / CIR29812)</name>
    <dbReference type="NCBI Taxonomy" id="667014"/>
    <lineage>
        <taxon>Bacteria</taxon>
        <taxon>Pseudomonadati</taxon>
        <taxon>Thermodesulfobacteriota</taxon>
        <taxon>Thermodesulfobacteria</taxon>
        <taxon>Thermodesulfobacteriales</taxon>
        <taxon>Thermodesulfatatoraceae</taxon>
        <taxon>Thermodesulfatator</taxon>
    </lineage>
</organism>
<dbReference type="HOGENOM" id="CLU_1895202_0_0_0"/>
<dbReference type="PaxDb" id="667014-Thein_1883"/>
<dbReference type="KEGG" id="tid:Thein_1883"/>
<sequence length="134" mass="16069">MKMLKIFDKYKTILGIFTICIIFAVSGGLAFKNWEEYNYYLKVNQKLEQELKIQKTNNQKIKDFIEKYKPKNIVRSNIEINAIVNNQRILSLYLDSLYDKNSYLFIKSFTFKKVCQKDFCFRVLKLSGEKIEFF</sequence>
<protein>
    <submittedName>
        <fullName evidence="1">Uncharacterized protein</fullName>
    </submittedName>
</protein>
<accession>F8ACA3</accession>
<keyword evidence="2" id="KW-1185">Reference proteome</keyword>
<reference evidence="2" key="1">
    <citation type="submission" date="2011-04" db="EMBL/GenBank/DDBJ databases">
        <title>The complete genome of Thermodesulfatator indicus DSM 15286.</title>
        <authorList>
            <person name="Lucas S."/>
            <person name="Copeland A."/>
            <person name="Lapidus A."/>
            <person name="Bruce D."/>
            <person name="Goodwin L."/>
            <person name="Pitluck S."/>
            <person name="Peters L."/>
            <person name="Kyrpides N."/>
            <person name="Mavromatis K."/>
            <person name="Pagani I."/>
            <person name="Ivanova N."/>
            <person name="Saunders L."/>
            <person name="Detter J.C."/>
            <person name="Tapia R."/>
            <person name="Han C."/>
            <person name="Land M."/>
            <person name="Hauser L."/>
            <person name="Markowitz V."/>
            <person name="Cheng J.-F."/>
            <person name="Hugenholtz P."/>
            <person name="Woyke T."/>
            <person name="Wu D."/>
            <person name="Spring S."/>
            <person name="Schroeder M."/>
            <person name="Brambilla E."/>
            <person name="Klenk H.-P."/>
            <person name="Eisen J.A."/>
        </authorList>
    </citation>
    <scope>NUCLEOTIDE SEQUENCE [LARGE SCALE GENOMIC DNA]</scope>
    <source>
        <strain evidence="2">DSM 15286 / JCM 11887 / CIR29812</strain>
    </source>
</reference>
<evidence type="ECO:0000313" key="1">
    <source>
        <dbReference type="EMBL" id="AEH45738.1"/>
    </source>
</evidence>
<reference evidence="1 2" key="2">
    <citation type="journal article" date="2012" name="Stand. Genomic Sci.">
        <title>Complete genome sequence of the thermophilic sulfate-reducing ocean bacterium Thermodesulfatator indicus type strain (CIR29812(T)).</title>
        <authorList>
            <person name="Anderson I."/>
            <person name="Saunders E."/>
            <person name="Lapidus A."/>
            <person name="Nolan M."/>
            <person name="Lucas S."/>
            <person name="Tice H."/>
            <person name="Del Rio T.G."/>
            <person name="Cheng J.F."/>
            <person name="Han C."/>
            <person name="Tapia R."/>
            <person name="Goodwin L.A."/>
            <person name="Pitluck S."/>
            <person name="Liolios K."/>
            <person name="Mavromatis K."/>
            <person name="Pagani I."/>
            <person name="Ivanova N."/>
            <person name="Mikhailova N."/>
            <person name="Pati A."/>
            <person name="Chen A."/>
            <person name="Palaniappan K."/>
            <person name="Land M."/>
            <person name="Hauser L."/>
            <person name="Jeffries C.D."/>
            <person name="Chang Y.J."/>
            <person name="Brambilla E.M."/>
            <person name="Rohde M."/>
            <person name="Spring S."/>
            <person name="Goker M."/>
            <person name="Detter J.C."/>
            <person name="Woyke T."/>
            <person name="Bristow J."/>
            <person name="Eisen J.A."/>
            <person name="Markowitz V."/>
            <person name="Hugenholtz P."/>
            <person name="Kyrpides N.C."/>
            <person name="Klenk H.P."/>
        </authorList>
    </citation>
    <scope>NUCLEOTIDE SEQUENCE [LARGE SCALE GENOMIC DNA]</scope>
    <source>
        <strain evidence="2">DSM 15286 / JCM 11887 / CIR29812</strain>
    </source>
</reference>
<evidence type="ECO:0000313" key="2">
    <source>
        <dbReference type="Proteomes" id="UP000006793"/>
    </source>
</evidence>
<dbReference type="EMBL" id="CP002683">
    <property type="protein sequence ID" value="AEH45738.1"/>
    <property type="molecule type" value="Genomic_DNA"/>
</dbReference>
<dbReference type="InParanoid" id="F8ACA3"/>
<dbReference type="RefSeq" id="WP_013908477.1">
    <property type="nucleotide sequence ID" value="NC_015681.1"/>
</dbReference>
<proteinExistence type="predicted"/>
<dbReference type="Proteomes" id="UP000006793">
    <property type="component" value="Chromosome"/>
</dbReference>
<name>F8ACA3_THEID</name>
<dbReference type="AlphaFoldDB" id="F8ACA3"/>
<dbReference type="STRING" id="667014.Thein_1883"/>